<sequence>MVLGIKAGLLPSSNEAEETTTNRINTIHGLCASSFMEIILLYFNLRLKKSIHDQNVQNIKHWLVMYLMVLIHIFIYYISAASVSDRPLFFLAIGLISSLIVLLMMYVVKRFYHNELENLAPSNTTDDNNVTPSQSA</sequence>
<feature type="transmembrane region" description="Helical" evidence="1">
    <location>
        <begin position="88"/>
        <end position="108"/>
    </location>
</feature>
<keyword evidence="1" id="KW-0472">Membrane</keyword>
<feature type="transmembrane region" description="Helical" evidence="1">
    <location>
        <begin position="63"/>
        <end position="82"/>
    </location>
</feature>
<comment type="caution">
    <text evidence="2">The sequence shown here is derived from an EMBL/GenBank/DDBJ whole genome shotgun (WGS) entry which is preliminary data.</text>
</comment>
<evidence type="ECO:0000256" key="1">
    <source>
        <dbReference type="SAM" id="Phobius"/>
    </source>
</evidence>
<gene>
    <name evidence="2" type="ORF">MEUPH1_LOCUS1115</name>
</gene>
<keyword evidence="1" id="KW-0812">Transmembrane</keyword>
<keyword evidence="1" id="KW-1133">Transmembrane helix</keyword>
<reference evidence="2 3" key="1">
    <citation type="submission" date="2023-01" db="EMBL/GenBank/DDBJ databases">
        <authorList>
            <person name="Whitehead M."/>
        </authorList>
    </citation>
    <scope>NUCLEOTIDE SEQUENCE [LARGE SCALE GENOMIC DNA]</scope>
</reference>
<feature type="transmembrane region" description="Helical" evidence="1">
    <location>
        <begin position="26"/>
        <end position="43"/>
    </location>
</feature>
<dbReference type="EMBL" id="CARXXK010000001">
    <property type="protein sequence ID" value="CAI6343918.1"/>
    <property type="molecule type" value="Genomic_DNA"/>
</dbReference>
<dbReference type="InterPro" id="IPR023298">
    <property type="entry name" value="ATPase_P-typ_TM_dom_sf"/>
</dbReference>
<organism evidence="2 3">
    <name type="scientific">Macrosiphum euphorbiae</name>
    <name type="common">potato aphid</name>
    <dbReference type="NCBI Taxonomy" id="13131"/>
    <lineage>
        <taxon>Eukaryota</taxon>
        <taxon>Metazoa</taxon>
        <taxon>Ecdysozoa</taxon>
        <taxon>Arthropoda</taxon>
        <taxon>Hexapoda</taxon>
        <taxon>Insecta</taxon>
        <taxon>Pterygota</taxon>
        <taxon>Neoptera</taxon>
        <taxon>Paraneoptera</taxon>
        <taxon>Hemiptera</taxon>
        <taxon>Sternorrhyncha</taxon>
        <taxon>Aphidomorpha</taxon>
        <taxon>Aphidoidea</taxon>
        <taxon>Aphididae</taxon>
        <taxon>Macrosiphini</taxon>
        <taxon>Macrosiphum</taxon>
    </lineage>
</organism>
<keyword evidence="3" id="KW-1185">Reference proteome</keyword>
<dbReference type="AlphaFoldDB" id="A0AAV0VML9"/>
<proteinExistence type="predicted"/>
<evidence type="ECO:0000313" key="3">
    <source>
        <dbReference type="Proteomes" id="UP001160148"/>
    </source>
</evidence>
<dbReference type="SUPFAM" id="SSF81665">
    <property type="entry name" value="Calcium ATPase, transmembrane domain M"/>
    <property type="match status" value="1"/>
</dbReference>
<protein>
    <submittedName>
        <fullName evidence="2">Uncharacterized protein</fullName>
    </submittedName>
</protein>
<name>A0AAV0VML9_9HEMI</name>
<dbReference type="Proteomes" id="UP001160148">
    <property type="component" value="Unassembled WGS sequence"/>
</dbReference>
<accession>A0AAV0VML9</accession>
<evidence type="ECO:0000313" key="2">
    <source>
        <dbReference type="EMBL" id="CAI6343918.1"/>
    </source>
</evidence>